<reference evidence="7" key="1">
    <citation type="submission" date="2022-10" db="EMBL/GenBank/DDBJ databases">
        <title>Rhodococcus sp.75.</title>
        <authorList>
            <person name="Sun M."/>
        </authorList>
    </citation>
    <scope>NUCLEOTIDE SEQUENCE</scope>
    <source>
        <strain evidence="7">75</strain>
    </source>
</reference>
<dbReference type="Pfam" id="PF09678">
    <property type="entry name" value="Caa3_CtaG"/>
    <property type="match status" value="1"/>
</dbReference>
<evidence type="ECO:0000256" key="1">
    <source>
        <dbReference type="ARBA" id="ARBA00004651"/>
    </source>
</evidence>
<dbReference type="RefSeq" id="WP_265382100.1">
    <property type="nucleotide sequence ID" value="NZ_CP110615.1"/>
</dbReference>
<accession>A0ABY6NYH5</accession>
<evidence type="ECO:0000256" key="6">
    <source>
        <dbReference type="SAM" id="Phobius"/>
    </source>
</evidence>
<feature type="transmembrane region" description="Helical" evidence="6">
    <location>
        <begin position="246"/>
        <end position="269"/>
    </location>
</feature>
<keyword evidence="4 6" id="KW-1133">Transmembrane helix</keyword>
<name>A0ABY6NYH5_9NOCA</name>
<gene>
    <name evidence="7" type="ORF">RHODO2019_12475</name>
</gene>
<feature type="transmembrane region" description="Helical" evidence="6">
    <location>
        <begin position="92"/>
        <end position="119"/>
    </location>
</feature>
<feature type="transmembrane region" description="Helical" evidence="6">
    <location>
        <begin position="26"/>
        <end position="46"/>
    </location>
</feature>
<evidence type="ECO:0000256" key="4">
    <source>
        <dbReference type="ARBA" id="ARBA00022989"/>
    </source>
</evidence>
<evidence type="ECO:0000256" key="2">
    <source>
        <dbReference type="ARBA" id="ARBA00022475"/>
    </source>
</evidence>
<comment type="subcellular location">
    <subcellularLocation>
        <location evidence="1">Cell membrane</location>
        <topology evidence="1">Multi-pass membrane protein</topology>
    </subcellularLocation>
</comment>
<proteinExistence type="predicted"/>
<evidence type="ECO:0000313" key="7">
    <source>
        <dbReference type="EMBL" id="UZJ23993.1"/>
    </source>
</evidence>
<keyword evidence="3 6" id="KW-0812">Transmembrane</keyword>
<keyword evidence="8" id="KW-1185">Reference proteome</keyword>
<dbReference type="EMBL" id="CP110615">
    <property type="protein sequence ID" value="UZJ23993.1"/>
    <property type="molecule type" value="Genomic_DNA"/>
</dbReference>
<feature type="transmembrane region" description="Helical" evidence="6">
    <location>
        <begin position="58"/>
        <end position="80"/>
    </location>
</feature>
<keyword evidence="2" id="KW-1003">Cell membrane</keyword>
<evidence type="ECO:0000256" key="3">
    <source>
        <dbReference type="ARBA" id="ARBA00022692"/>
    </source>
</evidence>
<dbReference type="Proteomes" id="UP001164965">
    <property type="component" value="Chromosome"/>
</dbReference>
<evidence type="ECO:0000256" key="5">
    <source>
        <dbReference type="ARBA" id="ARBA00023136"/>
    </source>
</evidence>
<protein>
    <submittedName>
        <fullName evidence="7">Cytochrome c oxidase assembly protein</fullName>
    </submittedName>
</protein>
<feature type="transmembrane region" description="Helical" evidence="6">
    <location>
        <begin position="131"/>
        <end position="154"/>
    </location>
</feature>
<dbReference type="InterPro" id="IPR019108">
    <property type="entry name" value="Caa3_assmbl_CtaG-rel"/>
</dbReference>
<feature type="transmembrane region" description="Helical" evidence="6">
    <location>
        <begin position="199"/>
        <end position="226"/>
    </location>
</feature>
<organism evidence="7 8">
    <name type="scientific">Rhodococcus antarcticus</name>
    <dbReference type="NCBI Taxonomy" id="2987751"/>
    <lineage>
        <taxon>Bacteria</taxon>
        <taxon>Bacillati</taxon>
        <taxon>Actinomycetota</taxon>
        <taxon>Actinomycetes</taxon>
        <taxon>Mycobacteriales</taxon>
        <taxon>Nocardiaceae</taxon>
        <taxon>Rhodococcus</taxon>
    </lineage>
</organism>
<feature type="transmembrane region" description="Helical" evidence="6">
    <location>
        <begin position="166"/>
        <end position="187"/>
    </location>
</feature>
<keyword evidence="5 6" id="KW-0472">Membrane</keyword>
<evidence type="ECO:0000313" key="8">
    <source>
        <dbReference type="Proteomes" id="UP001164965"/>
    </source>
</evidence>
<sequence>MLLAASYTGPPELTPARVFTEWTVDVPTVLLVLLLGGAYALGVRRVRESGGTWPVNRVVAFTAGVVLLGLLGCSFLGVYSDVLFWVRATQNMVALMVVPLLLALGAPLTLALAAVPGPLAVRLRAWGRGRVLRFLTFPLVMTLVLVGPLIVLYLSPLYEQSLRHAAVGFGARLVLVGGGFLYFWTRVQLDPTPRGGSHVVSFAISLTEAVADGALGVTLWLGPAVAPAYYLALARPWGPSAYIDQAVGAGVLWLGGDVAGLPFLFVLFLRWMRDDERQARVVDDELDREELVAVLRAPVDGSEPASTPGLWWETDENLAERFRKR</sequence>